<dbReference type="Proteomes" id="UP001151699">
    <property type="component" value="Chromosome A"/>
</dbReference>
<dbReference type="Gene3D" id="3.80.10.10">
    <property type="entry name" value="Ribonuclease Inhibitor"/>
    <property type="match status" value="1"/>
</dbReference>
<dbReference type="SUPFAM" id="SSF81383">
    <property type="entry name" value="F-box domain"/>
    <property type="match status" value="1"/>
</dbReference>
<evidence type="ECO:0000313" key="3">
    <source>
        <dbReference type="Proteomes" id="UP001151699"/>
    </source>
</evidence>
<dbReference type="Pfam" id="PF12937">
    <property type="entry name" value="F-box-like"/>
    <property type="match status" value="1"/>
</dbReference>
<name>A0A9Q0S9M0_9DIPT</name>
<accession>A0A9Q0S9M0</accession>
<proteinExistence type="predicted"/>
<protein>
    <recommendedName>
        <fullName evidence="1">F-box domain-containing protein</fullName>
    </recommendedName>
</protein>
<keyword evidence="3" id="KW-1185">Reference proteome</keyword>
<dbReference type="SMART" id="SM00256">
    <property type="entry name" value="FBOX"/>
    <property type="match status" value="1"/>
</dbReference>
<dbReference type="InterPro" id="IPR001810">
    <property type="entry name" value="F-box_dom"/>
</dbReference>
<evidence type="ECO:0000259" key="1">
    <source>
        <dbReference type="SMART" id="SM00256"/>
    </source>
</evidence>
<dbReference type="InterPro" id="IPR036047">
    <property type="entry name" value="F-box-like_dom_sf"/>
</dbReference>
<dbReference type="PANTHER" id="PTHR38926:SF5">
    <property type="entry name" value="F-BOX AND LEUCINE-RICH REPEAT PROTEIN 6"/>
    <property type="match status" value="1"/>
</dbReference>
<dbReference type="OrthoDB" id="429520at2759"/>
<sequence length="531" mass="61137">MSDKERVSEMESPIEILCADTLLHIFSYLDGKSLKNSALVCKFWNDVISESSAIMKNFTLMLNDGSEWISRCNEILSLTRRFQSISITLHSRDYMWTYKPINLLVQIAARHGPNIRKLALSNADIENSSDFSSILSSMPLLNEVVLNRVKVDEVDDFTGGNEAFLSELNKLTLSNCYWIVFKFFKSTPIRELQISNDVDFENVQQSEYYMQFLQGSQRLESIEVKSMRSAQTFKTTLDGAICLKLKRLKYWSIRPMYDIKNIDSIFGTFLEAQASSLTELELEYVHPTIVKIIFTKLKVLEKLTINGKMLPSESSFYASFKKMPKLKELVLRDHITCELAVKVILANCANLETFSFRGEPISFLDNILNFMAANNPAVKSLSLPEIISPELKFHHLKFLHVSDYETFENLLQFLNYNPTVETLSLSFYKTGGILDDSTLEALLSHPNLRHLVVTADYIALNDIYDKIKSDYRNLKSMDLRSHGEDNGTLIRFPNDKAQWKPLDKIIKYPRILYKCINRSLDLPVTWFQKSK</sequence>
<dbReference type="Gene3D" id="1.20.1280.50">
    <property type="match status" value="1"/>
</dbReference>
<reference evidence="2" key="1">
    <citation type="submission" date="2022-07" db="EMBL/GenBank/DDBJ databases">
        <authorList>
            <person name="Trinca V."/>
            <person name="Uliana J.V.C."/>
            <person name="Torres T.T."/>
            <person name="Ward R.J."/>
            <person name="Monesi N."/>
        </authorList>
    </citation>
    <scope>NUCLEOTIDE SEQUENCE</scope>
    <source>
        <strain evidence="2">HSMRA1968</strain>
        <tissue evidence="2">Whole embryos</tissue>
    </source>
</reference>
<dbReference type="SUPFAM" id="SSF52047">
    <property type="entry name" value="RNI-like"/>
    <property type="match status" value="1"/>
</dbReference>
<dbReference type="PANTHER" id="PTHR38926">
    <property type="entry name" value="F-BOX DOMAIN CONTAINING PROTEIN, EXPRESSED"/>
    <property type="match status" value="1"/>
</dbReference>
<gene>
    <name evidence="2" type="ORF">Bhyg_03775</name>
</gene>
<feature type="domain" description="F-box" evidence="1">
    <location>
        <begin position="17"/>
        <end position="58"/>
    </location>
</feature>
<dbReference type="AlphaFoldDB" id="A0A9Q0S9M0"/>
<dbReference type="InterPro" id="IPR032675">
    <property type="entry name" value="LRR_dom_sf"/>
</dbReference>
<evidence type="ECO:0000313" key="2">
    <source>
        <dbReference type="EMBL" id="KAJ6648545.1"/>
    </source>
</evidence>
<organism evidence="2 3">
    <name type="scientific">Pseudolycoriella hygida</name>
    <dbReference type="NCBI Taxonomy" id="35572"/>
    <lineage>
        <taxon>Eukaryota</taxon>
        <taxon>Metazoa</taxon>
        <taxon>Ecdysozoa</taxon>
        <taxon>Arthropoda</taxon>
        <taxon>Hexapoda</taxon>
        <taxon>Insecta</taxon>
        <taxon>Pterygota</taxon>
        <taxon>Neoptera</taxon>
        <taxon>Endopterygota</taxon>
        <taxon>Diptera</taxon>
        <taxon>Nematocera</taxon>
        <taxon>Sciaroidea</taxon>
        <taxon>Sciaridae</taxon>
        <taxon>Pseudolycoriella</taxon>
    </lineage>
</organism>
<comment type="caution">
    <text evidence="2">The sequence shown here is derived from an EMBL/GenBank/DDBJ whole genome shotgun (WGS) entry which is preliminary data.</text>
</comment>
<dbReference type="EMBL" id="WJQU01000001">
    <property type="protein sequence ID" value="KAJ6648545.1"/>
    <property type="molecule type" value="Genomic_DNA"/>
</dbReference>